<evidence type="ECO:0000313" key="2">
    <source>
        <dbReference type="Proteomes" id="UP000075683"/>
    </source>
</evidence>
<dbReference type="EMBL" id="LQYT01000036">
    <property type="protein sequence ID" value="KYD20220.1"/>
    <property type="molecule type" value="Genomic_DNA"/>
</dbReference>
<organism evidence="1 2">
    <name type="scientific">Caldibacillus debilis</name>
    <dbReference type="NCBI Taxonomy" id="301148"/>
    <lineage>
        <taxon>Bacteria</taxon>
        <taxon>Bacillati</taxon>
        <taxon>Bacillota</taxon>
        <taxon>Bacilli</taxon>
        <taxon>Bacillales</taxon>
        <taxon>Bacillaceae</taxon>
        <taxon>Caldibacillus</taxon>
    </lineage>
</organism>
<dbReference type="AlphaFoldDB" id="A0A150M6H9"/>
<gene>
    <name evidence="1" type="ORF">B4135_1996</name>
</gene>
<dbReference type="STRING" id="301148.B4135_1996"/>
<reference evidence="1 2" key="1">
    <citation type="submission" date="2016-01" db="EMBL/GenBank/DDBJ databases">
        <title>Draft Genome Sequences of Seven Thermophilic Sporeformers Isolated from Foods.</title>
        <authorList>
            <person name="Berendsen E.M."/>
            <person name="Wells-Bennik M.H."/>
            <person name="Krawcyk A.O."/>
            <person name="De Jong A."/>
            <person name="Holsappel S."/>
            <person name="Eijlander R.T."/>
            <person name="Kuipers O.P."/>
        </authorList>
    </citation>
    <scope>NUCLEOTIDE SEQUENCE [LARGE SCALE GENOMIC DNA]</scope>
    <source>
        <strain evidence="1 2">B4135</strain>
    </source>
</reference>
<comment type="caution">
    <text evidence="1">The sequence shown here is derived from an EMBL/GenBank/DDBJ whole genome shotgun (WGS) entry which is preliminary data.</text>
</comment>
<dbReference type="Proteomes" id="UP000075683">
    <property type="component" value="Unassembled WGS sequence"/>
</dbReference>
<sequence>MGPISPRDLPLRRDPASVSAVLSPGFRRNGNQTVLNSFGPARQKPRFPKERGENGFLFLCFQVPFSAKQFSFCMHFY</sequence>
<proteinExistence type="predicted"/>
<accession>A0A150M6H9</accession>
<evidence type="ECO:0000313" key="1">
    <source>
        <dbReference type="EMBL" id="KYD20220.1"/>
    </source>
</evidence>
<name>A0A150M6H9_9BACI</name>
<protein>
    <submittedName>
        <fullName evidence="1">Uncharacterized protein</fullName>
    </submittedName>
</protein>